<evidence type="ECO:0000313" key="1">
    <source>
        <dbReference type="EMBL" id="KIO15467.1"/>
    </source>
</evidence>
<reference evidence="2" key="2">
    <citation type="submission" date="2015-01" db="EMBL/GenBank/DDBJ databases">
        <title>Evolutionary Origins and Diversification of the Mycorrhizal Mutualists.</title>
        <authorList>
            <consortium name="DOE Joint Genome Institute"/>
            <consortium name="Mycorrhizal Genomics Consortium"/>
            <person name="Kohler A."/>
            <person name="Kuo A."/>
            <person name="Nagy L.G."/>
            <person name="Floudas D."/>
            <person name="Copeland A."/>
            <person name="Barry K.W."/>
            <person name="Cichocki N."/>
            <person name="Veneault-Fourrey C."/>
            <person name="LaButti K."/>
            <person name="Lindquist E.A."/>
            <person name="Lipzen A."/>
            <person name="Lundell T."/>
            <person name="Morin E."/>
            <person name="Murat C."/>
            <person name="Riley R."/>
            <person name="Ohm R."/>
            <person name="Sun H."/>
            <person name="Tunlid A."/>
            <person name="Henrissat B."/>
            <person name="Grigoriev I.V."/>
            <person name="Hibbett D.S."/>
            <person name="Martin F."/>
        </authorList>
    </citation>
    <scope>NUCLEOTIDE SEQUENCE [LARGE SCALE GENOMIC DNA]</scope>
    <source>
        <strain evidence="2">MUT 4182</strain>
    </source>
</reference>
<dbReference type="AlphaFoldDB" id="A0A0C3L146"/>
<name>A0A0C3L146_9AGAM</name>
<sequence length="50" mass="5844">ILLRTIQYQLPNPEDHPDLPASDPLWGLIHRCWDRTPAARPTITEIRQEV</sequence>
<dbReference type="HOGENOM" id="CLU_3130056_0_0_1"/>
<accession>A0A0C3L146</accession>
<organism evidence="1 2">
    <name type="scientific">Tulasnella calospora MUT 4182</name>
    <dbReference type="NCBI Taxonomy" id="1051891"/>
    <lineage>
        <taxon>Eukaryota</taxon>
        <taxon>Fungi</taxon>
        <taxon>Dikarya</taxon>
        <taxon>Basidiomycota</taxon>
        <taxon>Agaricomycotina</taxon>
        <taxon>Agaricomycetes</taxon>
        <taxon>Cantharellales</taxon>
        <taxon>Tulasnellaceae</taxon>
        <taxon>Tulasnella</taxon>
    </lineage>
</organism>
<dbReference type="SUPFAM" id="SSF56112">
    <property type="entry name" value="Protein kinase-like (PK-like)"/>
    <property type="match status" value="1"/>
</dbReference>
<protein>
    <recommendedName>
        <fullName evidence="3">Serine-threonine/tyrosine-protein kinase catalytic domain-containing protein</fullName>
    </recommendedName>
</protein>
<keyword evidence="2" id="KW-1185">Reference proteome</keyword>
<gene>
    <name evidence="1" type="ORF">M407DRAFT_47230</name>
</gene>
<reference evidence="1 2" key="1">
    <citation type="submission" date="2014-04" db="EMBL/GenBank/DDBJ databases">
        <authorList>
            <consortium name="DOE Joint Genome Institute"/>
            <person name="Kuo A."/>
            <person name="Girlanda M."/>
            <person name="Perotto S."/>
            <person name="Kohler A."/>
            <person name="Nagy L.G."/>
            <person name="Floudas D."/>
            <person name="Copeland A."/>
            <person name="Barry K.W."/>
            <person name="Cichocki N."/>
            <person name="Veneault-Fourrey C."/>
            <person name="LaButti K."/>
            <person name="Lindquist E.A."/>
            <person name="Lipzen A."/>
            <person name="Lundell T."/>
            <person name="Morin E."/>
            <person name="Murat C."/>
            <person name="Sun H."/>
            <person name="Tunlid A."/>
            <person name="Henrissat B."/>
            <person name="Grigoriev I.V."/>
            <person name="Hibbett D.S."/>
            <person name="Martin F."/>
            <person name="Nordberg H.P."/>
            <person name="Cantor M.N."/>
            <person name="Hua S.X."/>
        </authorList>
    </citation>
    <scope>NUCLEOTIDE SEQUENCE [LARGE SCALE GENOMIC DNA]</scope>
    <source>
        <strain evidence="1 2">MUT 4182</strain>
    </source>
</reference>
<dbReference type="EMBL" id="KN824046">
    <property type="protein sequence ID" value="KIO15467.1"/>
    <property type="molecule type" value="Genomic_DNA"/>
</dbReference>
<dbReference type="OrthoDB" id="4062651at2759"/>
<evidence type="ECO:0000313" key="2">
    <source>
        <dbReference type="Proteomes" id="UP000054248"/>
    </source>
</evidence>
<proteinExistence type="predicted"/>
<dbReference type="Proteomes" id="UP000054248">
    <property type="component" value="Unassembled WGS sequence"/>
</dbReference>
<dbReference type="InterPro" id="IPR011009">
    <property type="entry name" value="Kinase-like_dom_sf"/>
</dbReference>
<feature type="non-terminal residue" evidence="1">
    <location>
        <position position="50"/>
    </location>
</feature>
<feature type="non-terminal residue" evidence="1">
    <location>
        <position position="1"/>
    </location>
</feature>
<evidence type="ECO:0008006" key="3">
    <source>
        <dbReference type="Google" id="ProtNLM"/>
    </source>
</evidence>
<dbReference type="Gene3D" id="1.10.510.10">
    <property type="entry name" value="Transferase(Phosphotransferase) domain 1"/>
    <property type="match status" value="1"/>
</dbReference>